<accession>A0A2R6R089</accession>
<dbReference type="Pfam" id="PF00636">
    <property type="entry name" value="Ribonuclease_3"/>
    <property type="match status" value="1"/>
</dbReference>
<reference evidence="3 4" key="1">
    <citation type="submission" date="2017-07" db="EMBL/GenBank/DDBJ databases">
        <title>An improved, manually edited Actinidia chinensis var. chinensis (kiwifruit) genome highlights the challenges associated with draft genomes and gene prediction in plants.</title>
        <authorList>
            <person name="Pilkington S."/>
            <person name="Crowhurst R."/>
            <person name="Hilario E."/>
            <person name="Nardozza S."/>
            <person name="Fraser L."/>
            <person name="Peng Y."/>
            <person name="Gunaseelan K."/>
            <person name="Simpson R."/>
            <person name="Tahir J."/>
            <person name="Deroles S."/>
            <person name="Templeton K."/>
            <person name="Luo Z."/>
            <person name="Davy M."/>
            <person name="Cheng C."/>
            <person name="Mcneilage M."/>
            <person name="Scaglione D."/>
            <person name="Liu Y."/>
            <person name="Zhang Q."/>
            <person name="Datson P."/>
            <person name="De Silva N."/>
            <person name="Gardiner S."/>
            <person name="Bassett H."/>
            <person name="Chagne D."/>
            <person name="Mccallum J."/>
            <person name="Dzierzon H."/>
            <person name="Deng C."/>
            <person name="Wang Y.-Y."/>
            <person name="Barron N."/>
            <person name="Manako K."/>
            <person name="Bowen J."/>
            <person name="Foster T."/>
            <person name="Erridge Z."/>
            <person name="Tiffin H."/>
            <person name="Waite C."/>
            <person name="Davies K."/>
            <person name="Grierson E."/>
            <person name="Laing W."/>
            <person name="Kirk R."/>
            <person name="Chen X."/>
            <person name="Wood M."/>
            <person name="Montefiori M."/>
            <person name="Brummell D."/>
            <person name="Schwinn K."/>
            <person name="Catanach A."/>
            <person name="Fullerton C."/>
            <person name="Li D."/>
            <person name="Meiyalaghan S."/>
            <person name="Nieuwenhuizen N."/>
            <person name="Read N."/>
            <person name="Prakash R."/>
            <person name="Hunter D."/>
            <person name="Zhang H."/>
            <person name="Mckenzie M."/>
            <person name="Knabel M."/>
            <person name="Harris A."/>
            <person name="Allan A."/>
            <person name="Chen A."/>
            <person name="Janssen B."/>
            <person name="Plunkett B."/>
            <person name="Dwamena C."/>
            <person name="Voogd C."/>
            <person name="Leif D."/>
            <person name="Lafferty D."/>
            <person name="Souleyre E."/>
            <person name="Varkonyi-Gasic E."/>
            <person name="Gambi F."/>
            <person name="Hanley J."/>
            <person name="Yao J.-L."/>
            <person name="Cheung J."/>
            <person name="David K."/>
            <person name="Warren B."/>
            <person name="Marsh K."/>
            <person name="Snowden K."/>
            <person name="Lin-Wang K."/>
            <person name="Brian L."/>
            <person name="Martinez-Sanchez M."/>
            <person name="Wang M."/>
            <person name="Ileperuma N."/>
            <person name="Macnee N."/>
            <person name="Campin R."/>
            <person name="Mcatee P."/>
            <person name="Drummond R."/>
            <person name="Espley R."/>
            <person name="Ireland H."/>
            <person name="Wu R."/>
            <person name="Atkinson R."/>
            <person name="Karunairetnam S."/>
            <person name="Bulley S."/>
            <person name="Chunkath S."/>
            <person name="Hanley Z."/>
            <person name="Storey R."/>
            <person name="Thrimawithana A."/>
            <person name="Thomson S."/>
            <person name="David C."/>
            <person name="Testolin R."/>
        </authorList>
    </citation>
    <scope>NUCLEOTIDE SEQUENCE [LARGE SCALE GENOMIC DNA]</scope>
    <source>
        <strain evidence="4">cv. Red5</strain>
        <tissue evidence="3">Young leaf</tissue>
    </source>
</reference>
<dbReference type="GO" id="GO:0004525">
    <property type="term" value="F:ribonuclease III activity"/>
    <property type="evidence" value="ECO:0007669"/>
    <property type="project" value="InterPro"/>
</dbReference>
<keyword evidence="4" id="KW-1185">Reference proteome</keyword>
<gene>
    <name evidence="3" type="ORF">CEY00_Acc12763</name>
</gene>
<dbReference type="OMA" id="ELCARSH"/>
<sequence length="198" mass="22748">MAAASLSSLFSVKAASWDTQQRLPYNRQRTSPEKPQNPNTVSSTTTTTTTPQSLSNYIHKPTDSSISALLSRNIQSLIQGKLEETYLGYETLLLNLPKAEKPRSMYNVVSLAYIRDSIYELCARSHFLFPSLNIEQYNDRVMAVARCEAQDAMLQKLLNEKYLSEEERDIIRWEKILVQLKHRPKSVLVQQFTTEHLH</sequence>
<dbReference type="Gene3D" id="1.10.1520.10">
    <property type="entry name" value="Ribonuclease III domain"/>
    <property type="match status" value="1"/>
</dbReference>
<dbReference type="InterPro" id="IPR000999">
    <property type="entry name" value="RNase_III_dom"/>
</dbReference>
<dbReference type="SUPFAM" id="SSF69065">
    <property type="entry name" value="RNase III domain-like"/>
    <property type="match status" value="1"/>
</dbReference>
<evidence type="ECO:0000259" key="2">
    <source>
        <dbReference type="Pfam" id="PF00636"/>
    </source>
</evidence>
<dbReference type="Gramene" id="PSS18058">
    <property type="protein sequence ID" value="PSS18058"/>
    <property type="gene ID" value="CEY00_Acc12763"/>
</dbReference>
<evidence type="ECO:0000256" key="1">
    <source>
        <dbReference type="SAM" id="MobiDB-lite"/>
    </source>
</evidence>
<dbReference type="EMBL" id="NKQK01000011">
    <property type="protein sequence ID" value="PSS18058.1"/>
    <property type="molecule type" value="Genomic_DNA"/>
</dbReference>
<dbReference type="OrthoDB" id="495795at2759"/>
<dbReference type="PANTHER" id="PTHR34276:SF1">
    <property type="entry name" value="MINI-RIBONUCLEASE 3"/>
    <property type="match status" value="1"/>
</dbReference>
<dbReference type="Proteomes" id="UP000241394">
    <property type="component" value="Chromosome LG11"/>
</dbReference>
<evidence type="ECO:0000313" key="4">
    <source>
        <dbReference type="Proteomes" id="UP000241394"/>
    </source>
</evidence>
<feature type="region of interest" description="Disordered" evidence="1">
    <location>
        <begin position="21"/>
        <end position="58"/>
    </location>
</feature>
<protein>
    <submittedName>
        <fullName evidence="3">Mini-ribonuclease</fullName>
    </submittedName>
</protein>
<dbReference type="GO" id="GO:0006396">
    <property type="term" value="P:RNA processing"/>
    <property type="evidence" value="ECO:0007669"/>
    <property type="project" value="InterPro"/>
</dbReference>
<dbReference type="PANTHER" id="PTHR34276">
    <property type="entry name" value="MINI-RIBONUCLEASE 3"/>
    <property type="match status" value="1"/>
</dbReference>
<dbReference type="AlphaFoldDB" id="A0A2R6R089"/>
<dbReference type="InParanoid" id="A0A2R6R089"/>
<evidence type="ECO:0000313" key="3">
    <source>
        <dbReference type="EMBL" id="PSS18058.1"/>
    </source>
</evidence>
<dbReference type="STRING" id="1590841.A0A2R6R089"/>
<organism evidence="3 4">
    <name type="scientific">Actinidia chinensis var. chinensis</name>
    <name type="common">Chinese soft-hair kiwi</name>
    <dbReference type="NCBI Taxonomy" id="1590841"/>
    <lineage>
        <taxon>Eukaryota</taxon>
        <taxon>Viridiplantae</taxon>
        <taxon>Streptophyta</taxon>
        <taxon>Embryophyta</taxon>
        <taxon>Tracheophyta</taxon>
        <taxon>Spermatophyta</taxon>
        <taxon>Magnoliopsida</taxon>
        <taxon>eudicotyledons</taxon>
        <taxon>Gunneridae</taxon>
        <taxon>Pentapetalae</taxon>
        <taxon>asterids</taxon>
        <taxon>Ericales</taxon>
        <taxon>Actinidiaceae</taxon>
        <taxon>Actinidia</taxon>
    </lineage>
</organism>
<proteinExistence type="predicted"/>
<comment type="caution">
    <text evidence="3">The sequence shown here is derived from an EMBL/GenBank/DDBJ whole genome shotgun (WGS) entry which is preliminary data.</text>
</comment>
<feature type="compositionally biased region" description="Polar residues" evidence="1">
    <location>
        <begin position="21"/>
        <end position="43"/>
    </location>
</feature>
<feature type="domain" description="RNase III" evidence="2">
    <location>
        <begin position="111"/>
        <end position="185"/>
    </location>
</feature>
<dbReference type="InterPro" id="IPR036389">
    <property type="entry name" value="RNase_III_sf"/>
</dbReference>
<name>A0A2R6R089_ACTCC</name>
<reference evidence="4" key="2">
    <citation type="journal article" date="2018" name="BMC Genomics">
        <title>A manually annotated Actinidia chinensis var. chinensis (kiwifruit) genome highlights the challenges associated with draft genomes and gene prediction in plants.</title>
        <authorList>
            <person name="Pilkington S.M."/>
            <person name="Crowhurst R."/>
            <person name="Hilario E."/>
            <person name="Nardozza S."/>
            <person name="Fraser L."/>
            <person name="Peng Y."/>
            <person name="Gunaseelan K."/>
            <person name="Simpson R."/>
            <person name="Tahir J."/>
            <person name="Deroles S.C."/>
            <person name="Templeton K."/>
            <person name="Luo Z."/>
            <person name="Davy M."/>
            <person name="Cheng C."/>
            <person name="McNeilage M."/>
            <person name="Scaglione D."/>
            <person name="Liu Y."/>
            <person name="Zhang Q."/>
            <person name="Datson P."/>
            <person name="De Silva N."/>
            <person name="Gardiner S.E."/>
            <person name="Bassett H."/>
            <person name="Chagne D."/>
            <person name="McCallum J."/>
            <person name="Dzierzon H."/>
            <person name="Deng C."/>
            <person name="Wang Y.Y."/>
            <person name="Barron L."/>
            <person name="Manako K."/>
            <person name="Bowen J."/>
            <person name="Foster T.M."/>
            <person name="Erridge Z.A."/>
            <person name="Tiffin H."/>
            <person name="Waite C.N."/>
            <person name="Davies K.M."/>
            <person name="Grierson E.P."/>
            <person name="Laing W.A."/>
            <person name="Kirk R."/>
            <person name="Chen X."/>
            <person name="Wood M."/>
            <person name="Montefiori M."/>
            <person name="Brummell D.A."/>
            <person name="Schwinn K.E."/>
            <person name="Catanach A."/>
            <person name="Fullerton C."/>
            <person name="Li D."/>
            <person name="Meiyalaghan S."/>
            <person name="Nieuwenhuizen N."/>
            <person name="Read N."/>
            <person name="Prakash R."/>
            <person name="Hunter D."/>
            <person name="Zhang H."/>
            <person name="McKenzie M."/>
            <person name="Knabel M."/>
            <person name="Harris A."/>
            <person name="Allan A.C."/>
            <person name="Gleave A."/>
            <person name="Chen A."/>
            <person name="Janssen B.J."/>
            <person name="Plunkett B."/>
            <person name="Ampomah-Dwamena C."/>
            <person name="Voogd C."/>
            <person name="Leif D."/>
            <person name="Lafferty D."/>
            <person name="Souleyre E.J.F."/>
            <person name="Varkonyi-Gasic E."/>
            <person name="Gambi F."/>
            <person name="Hanley J."/>
            <person name="Yao J.L."/>
            <person name="Cheung J."/>
            <person name="David K.M."/>
            <person name="Warren B."/>
            <person name="Marsh K."/>
            <person name="Snowden K.C."/>
            <person name="Lin-Wang K."/>
            <person name="Brian L."/>
            <person name="Martinez-Sanchez M."/>
            <person name="Wang M."/>
            <person name="Ileperuma N."/>
            <person name="Macnee N."/>
            <person name="Campin R."/>
            <person name="McAtee P."/>
            <person name="Drummond R.S.M."/>
            <person name="Espley R.V."/>
            <person name="Ireland H.S."/>
            <person name="Wu R."/>
            <person name="Atkinson R.G."/>
            <person name="Karunairetnam S."/>
            <person name="Bulley S."/>
            <person name="Chunkath S."/>
            <person name="Hanley Z."/>
            <person name="Storey R."/>
            <person name="Thrimawithana A.H."/>
            <person name="Thomson S."/>
            <person name="David C."/>
            <person name="Testolin R."/>
            <person name="Huang H."/>
            <person name="Hellens R.P."/>
            <person name="Schaffer R.J."/>
        </authorList>
    </citation>
    <scope>NUCLEOTIDE SEQUENCE [LARGE SCALE GENOMIC DNA]</scope>
    <source>
        <strain evidence="4">cv. Red5</strain>
    </source>
</reference>